<dbReference type="Gene3D" id="3.30.70.240">
    <property type="match status" value="1"/>
</dbReference>
<keyword evidence="2" id="KW-1185">Reference proteome</keyword>
<name>A0ABY3X2P8_9GAMM</name>
<protein>
    <submittedName>
        <fullName evidence="1">VapD</fullName>
    </submittedName>
</protein>
<accession>A0ABY3X2P8</accession>
<gene>
    <name evidence="1" type="ORF">MMG00_04555</name>
</gene>
<organism evidence="1 2">
    <name type="scientific">Ignatzschineria rhizosphaerae</name>
    <dbReference type="NCBI Taxonomy" id="2923279"/>
    <lineage>
        <taxon>Bacteria</taxon>
        <taxon>Pseudomonadati</taxon>
        <taxon>Pseudomonadota</taxon>
        <taxon>Gammaproteobacteria</taxon>
        <taxon>Cardiobacteriales</taxon>
        <taxon>Ignatzschineriaceae</taxon>
        <taxon>Ignatzschineria</taxon>
    </lineage>
</organism>
<evidence type="ECO:0000313" key="2">
    <source>
        <dbReference type="Proteomes" id="UP000829542"/>
    </source>
</evidence>
<dbReference type="EMBL" id="CP093379">
    <property type="protein sequence ID" value="UNM97124.1"/>
    <property type="molecule type" value="Genomic_DNA"/>
</dbReference>
<reference evidence="1 2" key="1">
    <citation type="submission" date="2022-03" db="EMBL/GenBank/DDBJ databases">
        <title>Ignatzschineria rhizosphaerae HR5S32.</title>
        <authorList>
            <person name="Sun J.Q."/>
            <person name="Feng J.Y."/>
        </authorList>
    </citation>
    <scope>NUCLEOTIDE SEQUENCE [LARGE SCALE GENOMIC DNA]</scope>
    <source>
        <strain evidence="1 2">HR5S32</strain>
    </source>
</reference>
<sequence length="133" mass="15509">MSRYLIILDIDTNHLVKKFHTNIDEACVCIRKILENHGFRNIQGIVYVGNQGIGETHATIAIQEVAYRYEWFNSCVSNIRFYRIENELKAQFISDRAHEAKLAAQTRLELLRKNLIKSGLSEIQIEKVLIEQY</sequence>
<dbReference type="RefSeq" id="WP_242152030.1">
    <property type="nucleotide sequence ID" value="NZ_CP093379.1"/>
</dbReference>
<dbReference type="Proteomes" id="UP000829542">
    <property type="component" value="Chromosome"/>
</dbReference>
<evidence type="ECO:0000313" key="1">
    <source>
        <dbReference type="EMBL" id="UNM97124.1"/>
    </source>
</evidence>
<proteinExistence type="predicted"/>